<evidence type="ECO:0000256" key="9">
    <source>
        <dbReference type="ARBA" id="ARBA00038345"/>
    </source>
</evidence>
<gene>
    <name evidence="12" type="primary">purD</name>
    <name evidence="15" type="ORF">CFK40_19280</name>
</gene>
<dbReference type="UniPathway" id="UPA00074">
    <property type="reaction ID" value="UER00125"/>
</dbReference>
<dbReference type="KEGG" id="vne:CFK40_19280"/>
<evidence type="ECO:0000313" key="16">
    <source>
        <dbReference type="Proteomes" id="UP000204391"/>
    </source>
</evidence>
<dbReference type="PANTHER" id="PTHR43472:SF1">
    <property type="entry name" value="PHOSPHORIBOSYLAMINE--GLYCINE LIGASE, CHLOROPLASTIC"/>
    <property type="match status" value="1"/>
</dbReference>
<comment type="pathway">
    <text evidence="3 12">Purine metabolism; IMP biosynthesis via de novo pathway; N(1)-(5-phospho-D-ribosyl)glycinamide from 5-phospho-alpha-D-ribose 1-diphosphate: step 2/2.</text>
</comment>
<dbReference type="RefSeq" id="WP_089533995.1">
    <property type="nucleotide sequence ID" value="NZ_CP022437.1"/>
</dbReference>
<dbReference type="Pfam" id="PF02844">
    <property type="entry name" value="GARS_N"/>
    <property type="match status" value="1"/>
</dbReference>
<dbReference type="InterPro" id="IPR020561">
    <property type="entry name" value="PRibGlycinamid_synth_ATP-grasp"/>
</dbReference>
<accession>A0A221MH94</accession>
<organism evidence="15 16">
    <name type="scientific">Virgibacillus necropolis</name>
    <dbReference type="NCBI Taxonomy" id="163877"/>
    <lineage>
        <taxon>Bacteria</taxon>
        <taxon>Bacillati</taxon>
        <taxon>Bacillota</taxon>
        <taxon>Bacilli</taxon>
        <taxon>Bacillales</taxon>
        <taxon>Bacillaceae</taxon>
        <taxon>Virgibacillus</taxon>
    </lineage>
</organism>
<keyword evidence="5 12" id="KW-0436">Ligase</keyword>
<sequence>MNVLVIGKGGREHSIIMKLAESEHVTNLYAAPGNGGIAQHATCIDSNETDIDKLIDFARSNQIDLTVVGPENPLLDGIADRFQAEDLKVFAPTKEAALLEGSKSFAKEFMEKYDIPTAGYATFTDPEAAKNHIKEKGAPIVIKADGLAAGKGVVVAETLEDALGAVDSMLVAKEFADAGETIVIEECLVGKEFSLMAFVHEGNVYPMIPARDHKRAFDNDEGPNTGGMGAYAPVEDITSDIMAYTTREVLKKTADGMMAEGRPFTGILYAGLMQTEDGPRVIEFNTRFGDPETQVVLPLLQNDLLHVFLDVLDGKDPQLQWEDRVALGVVVASEGYPGSYNKGVRIPEFQQEKNSYIIHAGTKIASNNLVSDGGRVLLVGAKESSIGEAKDLVYRTLGTLNDTEGFFYRKDIGEQS</sequence>
<dbReference type="Gene3D" id="3.30.1490.20">
    <property type="entry name" value="ATP-grasp fold, A domain"/>
    <property type="match status" value="1"/>
</dbReference>
<evidence type="ECO:0000256" key="2">
    <source>
        <dbReference type="ARBA" id="ARBA00001946"/>
    </source>
</evidence>
<evidence type="ECO:0000256" key="6">
    <source>
        <dbReference type="ARBA" id="ARBA00022741"/>
    </source>
</evidence>
<evidence type="ECO:0000256" key="12">
    <source>
        <dbReference type="HAMAP-Rule" id="MF_00138"/>
    </source>
</evidence>
<dbReference type="InterPro" id="IPR037123">
    <property type="entry name" value="PRibGlycinamide_synth_C_sf"/>
</dbReference>
<comment type="catalytic activity">
    <reaction evidence="12">
        <text>5-phospho-beta-D-ribosylamine + glycine + ATP = N(1)-(5-phospho-beta-D-ribosyl)glycinamide + ADP + phosphate + H(+)</text>
        <dbReference type="Rhea" id="RHEA:17453"/>
        <dbReference type="ChEBI" id="CHEBI:15378"/>
        <dbReference type="ChEBI" id="CHEBI:30616"/>
        <dbReference type="ChEBI" id="CHEBI:43474"/>
        <dbReference type="ChEBI" id="CHEBI:57305"/>
        <dbReference type="ChEBI" id="CHEBI:58681"/>
        <dbReference type="ChEBI" id="CHEBI:143788"/>
        <dbReference type="ChEBI" id="CHEBI:456216"/>
        <dbReference type="EC" id="6.3.4.13"/>
    </reaction>
</comment>
<dbReference type="Pfam" id="PF01071">
    <property type="entry name" value="GARS_A"/>
    <property type="match status" value="1"/>
</dbReference>
<dbReference type="PANTHER" id="PTHR43472">
    <property type="entry name" value="PHOSPHORIBOSYLAMINE--GLYCINE LIGASE"/>
    <property type="match status" value="1"/>
</dbReference>
<keyword evidence="7 12" id="KW-0658">Purine biosynthesis</keyword>
<dbReference type="Pfam" id="PF02843">
    <property type="entry name" value="GARS_C"/>
    <property type="match status" value="1"/>
</dbReference>
<evidence type="ECO:0000256" key="4">
    <source>
        <dbReference type="ARBA" id="ARBA00013255"/>
    </source>
</evidence>
<dbReference type="GO" id="GO:0046872">
    <property type="term" value="F:metal ion binding"/>
    <property type="evidence" value="ECO:0007669"/>
    <property type="project" value="InterPro"/>
</dbReference>
<protein>
    <recommendedName>
        <fullName evidence="4 12">Phosphoribosylamine--glycine ligase</fullName>
        <ecNumber evidence="4 12">6.3.4.13</ecNumber>
    </recommendedName>
    <alternativeName>
        <fullName evidence="12">GARS</fullName>
    </alternativeName>
    <alternativeName>
        <fullName evidence="10 12">Glycinamide ribonucleotide synthetase</fullName>
    </alternativeName>
    <alternativeName>
        <fullName evidence="11 12">Phosphoribosylglycinamide synthetase</fullName>
    </alternativeName>
</protein>
<feature type="domain" description="ATP-grasp" evidence="14">
    <location>
        <begin position="107"/>
        <end position="313"/>
    </location>
</feature>
<dbReference type="InterPro" id="IPR020562">
    <property type="entry name" value="PRibGlycinamide_synth_N"/>
</dbReference>
<proteinExistence type="inferred from homology"/>
<evidence type="ECO:0000313" key="15">
    <source>
        <dbReference type="EMBL" id="ASN07001.1"/>
    </source>
</evidence>
<dbReference type="SUPFAM" id="SSF51246">
    <property type="entry name" value="Rudiment single hybrid motif"/>
    <property type="match status" value="1"/>
</dbReference>
<evidence type="ECO:0000256" key="11">
    <source>
        <dbReference type="ARBA" id="ARBA00042864"/>
    </source>
</evidence>
<dbReference type="OrthoDB" id="9807240at2"/>
<dbReference type="SMART" id="SM01210">
    <property type="entry name" value="GARS_C"/>
    <property type="match status" value="1"/>
</dbReference>
<dbReference type="EMBL" id="CP022437">
    <property type="protein sequence ID" value="ASN07001.1"/>
    <property type="molecule type" value="Genomic_DNA"/>
</dbReference>
<dbReference type="EC" id="6.3.4.13" evidence="4 12"/>
<dbReference type="SUPFAM" id="SSF52440">
    <property type="entry name" value="PreATP-grasp domain"/>
    <property type="match status" value="1"/>
</dbReference>
<evidence type="ECO:0000256" key="7">
    <source>
        <dbReference type="ARBA" id="ARBA00022755"/>
    </source>
</evidence>
<evidence type="ECO:0000256" key="8">
    <source>
        <dbReference type="ARBA" id="ARBA00022840"/>
    </source>
</evidence>
<reference evidence="15 16" key="1">
    <citation type="journal article" date="2003" name="Int. J. Syst. Evol. Microbiol.">
        <title>Virgibacillus carmonensis sp. nov., Virgibacillus necropolis sp. nov. and Virgibacillus picturae sp. nov., three novel species isolated from deteriorated mural paintings, transfer of the species of the genus salibacillus to Virgibacillus, as Virgibacillus marismortui comb. nov. and Virgibacillus salexigens comb. nov., and emended description of the genus Virgibacillus.</title>
        <authorList>
            <person name="Heyrman J."/>
            <person name="Logan N.A."/>
            <person name="Busse H.J."/>
            <person name="Balcaen A."/>
            <person name="Lebbe L."/>
            <person name="Rodriguez-Diaz M."/>
            <person name="Swings J."/>
            <person name="De Vos P."/>
        </authorList>
    </citation>
    <scope>NUCLEOTIDE SEQUENCE [LARGE SCALE GENOMIC DNA]</scope>
    <source>
        <strain evidence="15 16">LMG 19488</strain>
    </source>
</reference>
<dbReference type="NCBIfam" id="TIGR00877">
    <property type="entry name" value="purD"/>
    <property type="match status" value="1"/>
</dbReference>
<dbReference type="InterPro" id="IPR011761">
    <property type="entry name" value="ATP-grasp"/>
</dbReference>
<name>A0A221MH94_9BACI</name>
<evidence type="ECO:0000256" key="5">
    <source>
        <dbReference type="ARBA" id="ARBA00022598"/>
    </source>
</evidence>
<dbReference type="GO" id="GO:0005524">
    <property type="term" value="F:ATP binding"/>
    <property type="evidence" value="ECO:0007669"/>
    <property type="project" value="UniProtKB-UniRule"/>
</dbReference>
<comment type="similarity">
    <text evidence="9 12">Belongs to the GARS family.</text>
</comment>
<dbReference type="HAMAP" id="MF_00138">
    <property type="entry name" value="GARS"/>
    <property type="match status" value="1"/>
</dbReference>
<dbReference type="PROSITE" id="PS00184">
    <property type="entry name" value="GARS"/>
    <property type="match status" value="1"/>
</dbReference>
<dbReference type="Gene3D" id="3.30.470.20">
    <property type="entry name" value="ATP-grasp fold, B domain"/>
    <property type="match status" value="1"/>
</dbReference>
<dbReference type="InterPro" id="IPR013815">
    <property type="entry name" value="ATP_grasp_subdomain_1"/>
</dbReference>
<keyword evidence="8 13" id="KW-0067">ATP-binding</keyword>
<evidence type="ECO:0000259" key="14">
    <source>
        <dbReference type="PROSITE" id="PS50975"/>
    </source>
</evidence>
<comment type="cofactor">
    <cofactor evidence="1">
        <name>Mn(2+)</name>
        <dbReference type="ChEBI" id="CHEBI:29035"/>
    </cofactor>
</comment>
<dbReference type="GO" id="GO:0006189">
    <property type="term" value="P:'de novo' IMP biosynthetic process"/>
    <property type="evidence" value="ECO:0007669"/>
    <property type="project" value="UniProtKB-UniRule"/>
</dbReference>
<dbReference type="Proteomes" id="UP000204391">
    <property type="component" value="Chromosome"/>
</dbReference>
<dbReference type="GO" id="GO:0004637">
    <property type="term" value="F:phosphoribosylamine-glycine ligase activity"/>
    <property type="evidence" value="ECO:0007669"/>
    <property type="project" value="UniProtKB-UniRule"/>
</dbReference>
<dbReference type="InterPro" id="IPR020559">
    <property type="entry name" value="PRibGlycinamide_synth_CS"/>
</dbReference>
<dbReference type="Gene3D" id="3.90.600.10">
    <property type="entry name" value="Phosphoribosylglycinamide synthetase, C-terminal domain"/>
    <property type="match status" value="1"/>
</dbReference>
<keyword evidence="16" id="KW-1185">Reference proteome</keyword>
<comment type="cofactor">
    <cofactor evidence="2">
        <name>Mg(2+)</name>
        <dbReference type="ChEBI" id="CHEBI:18420"/>
    </cofactor>
</comment>
<dbReference type="AlphaFoldDB" id="A0A221MH94"/>
<evidence type="ECO:0000256" key="13">
    <source>
        <dbReference type="PROSITE-ProRule" id="PRU00409"/>
    </source>
</evidence>
<dbReference type="Gene3D" id="3.40.50.20">
    <property type="match status" value="1"/>
</dbReference>
<dbReference type="GO" id="GO:0009113">
    <property type="term" value="P:purine nucleobase biosynthetic process"/>
    <property type="evidence" value="ECO:0007669"/>
    <property type="project" value="InterPro"/>
</dbReference>
<dbReference type="SMART" id="SM01209">
    <property type="entry name" value="GARS_A"/>
    <property type="match status" value="1"/>
</dbReference>
<dbReference type="InterPro" id="IPR016185">
    <property type="entry name" value="PreATP-grasp_dom_sf"/>
</dbReference>
<dbReference type="FunFam" id="3.30.1490.20:FF:000006">
    <property type="entry name" value="phosphoribosylamine--glycine ligase, chloroplastic-like"/>
    <property type="match status" value="1"/>
</dbReference>
<dbReference type="SUPFAM" id="SSF56059">
    <property type="entry name" value="Glutathione synthetase ATP-binding domain-like"/>
    <property type="match status" value="1"/>
</dbReference>
<evidence type="ECO:0000256" key="10">
    <source>
        <dbReference type="ARBA" id="ARBA00042242"/>
    </source>
</evidence>
<evidence type="ECO:0000256" key="3">
    <source>
        <dbReference type="ARBA" id="ARBA00005174"/>
    </source>
</evidence>
<dbReference type="InterPro" id="IPR000115">
    <property type="entry name" value="PRibGlycinamide_synth"/>
</dbReference>
<dbReference type="InterPro" id="IPR011054">
    <property type="entry name" value="Rudment_hybrid_motif"/>
</dbReference>
<keyword evidence="6 13" id="KW-0547">Nucleotide-binding</keyword>
<dbReference type="InterPro" id="IPR020560">
    <property type="entry name" value="PRibGlycinamide_synth_C-dom"/>
</dbReference>
<dbReference type="PROSITE" id="PS50975">
    <property type="entry name" value="ATP_GRASP"/>
    <property type="match status" value="1"/>
</dbReference>
<evidence type="ECO:0000256" key="1">
    <source>
        <dbReference type="ARBA" id="ARBA00001936"/>
    </source>
</evidence>